<organism evidence="1 2">
    <name type="scientific">Ensete ventricosum</name>
    <name type="common">Abyssinian banana</name>
    <name type="synonym">Musa ensete</name>
    <dbReference type="NCBI Taxonomy" id="4639"/>
    <lineage>
        <taxon>Eukaryota</taxon>
        <taxon>Viridiplantae</taxon>
        <taxon>Streptophyta</taxon>
        <taxon>Embryophyta</taxon>
        <taxon>Tracheophyta</taxon>
        <taxon>Spermatophyta</taxon>
        <taxon>Magnoliopsida</taxon>
        <taxon>Liliopsida</taxon>
        <taxon>Zingiberales</taxon>
        <taxon>Musaceae</taxon>
        <taxon>Ensete</taxon>
    </lineage>
</organism>
<dbReference type="EMBL" id="AMZH03002399">
    <property type="protein sequence ID" value="RRT75713.1"/>
    <property type="molecule type" value="Genomic_DNA"/>
</dbReference>
<name>A0A427AHH5_ENSVE</name>
<evidence type="ECO:0000313" key="1">
    <source>
        <dbReference type="EMBL" id="RRT75713.1"/>
    </source>
</evidence>
<protein>
    <submittedName>
        <fullName evidence="1">Uncharacterized protein</fullName>
    </submittedName>
</protein>
<accession>A0A427AHH5</accession>
<evidence type="ECO:0000313" key="2">
    <source>
        <dbReference type="Proteomes" id="UP000287651"/>
    </source>
</evidence>
<reference evidence="1 2" key="1">
    <citation type="journal article" date="2014" name="Agronomy (Basel)">
        <title>A Draft Genome Sequence for Ensete ventricosum, the Drought-Tolerant Tree Against Hunger.</title>
        <authorList>
            <person name="Harrison J."/>
            <person name="Moore K.A."/>
            <person name="Paszkiewicz K."/>
            <person name="Jones T."/>
            <person name="Grant M."/>
            <person name="Ambacheew D."/>
            <person name="Muzemil S."/>
            <person name="Studholme D.J."/>
        </authorList>
    </citation>
    <scope>NUCLEOTIDE SEQUENCE [LARGE SCALE GENOMIC DNA]</scope>
</reference>
<proteinExistence type="predicted"/>
<comment type="caution">
    <text evidence="1">The sequence shown here is derived from an EMBL/GenBank/DDBJ whole genome shotgun (WGS) entry which is preliminary data.</text>
</comment>
<dbReference type="AlphaFoldDB" id="A0A427AHH5"/>
<dbReference type="Proteomes" id="UP000287651">
    <property type="component" value="Unassembled WGS sequence"/>
</dbReference>
<gene>
    <name evidence="1" type="ORF">B296_00005231</name>
</gene>
<sequence>MGRKIRPMSFSGSLAPLTARADLEDEVEQEADLSNAFLSWGKCIVYLFQNLFVSVLSLFGIDVLDYRFISESPDKLISP</sequence>